<dbReference type="RefSeq" id="XP_060415265.1">
    <property type="nucleotide sequence ID" value="XM_060551188.1"/>
</dbReference>
<gene>
    <name evidence="1" type="ORF">LY79DRAFT_167087</name>
</gene>
<keyword evidence="2" id="KW-1185">Reference proteome</keyword>
<dbReference type="GeneID" id="85435428"/>
<protein>
    <submittedName>
        <fullName evidence="1">Uncharacterized protein</fullName>
    </submittedName>
</protein>
<dbReference type="EMBL" id="JAHLJV010000022">
    <property type="protein sequence ID" value="KAK1594018.1"/>
    <property type="molecule type" value="Genomic_DNA"/>
</dbReference>
<dbReference type="Proteomes" id="UP001230504">
    <property type="component" value="Unassembled WGS sequence"/>
</dbReference>
<dbReference type="AlphaFoldDB" id="A0AAD8V646"/>
<name>A0AAD8V646_9PEZI</name>
<proteinExistence type="predicted"/>
<evidence type="ECO:0000313" key="2">
    <source>
        <dbReference type="Proteomes" id="UP001230504"/>
    </source>
</evidence>
<accession>A0AAD8V646</accession>
<comment type="caution">
    <text evidence="1">The sequence shown here is derived from an EMBL/GenBank/DDBJ whole genome shotgun (WGS) entry which is preliminary data.</text>
</comment>
<organism evidence="1 2">
    <name type="scientific">Colletotrichum navitas</name>
    <dbReference type="NCBI Taxonomy" id="681940"/>
    <lineage>
        <taxon>Eukaryota</taxon>
        <taxon>Fungi</taxon>
        <taxon>Dikarya</taxon>
        <taxon>Ascomycota</taxon>
        <taxon>Pezizomycotina</taxon>
        <taxon>Sordariomycetes</taxon>
        <taxon>Hypocreomycetidae</taxon>
        <taxon>Glomerellales</taxon>
        <taxon>Glomerellaceae</taxon>
        <taxon>Colletotrichum</taxon>
        <taxon>Colletotrichum graminicola species complex</taxon>
    </lineage>
</organism>
<reference evidence="1" key="1">
    <citation type="submission" date="2021-06" db="EMBL/GenBank/DDBJ databases">
        <title>Comparative genomics, transcriptomics and evolutionary studies reveal genomic signatures of adaptation to plant cell wall in hemibiotrophic fungi.</title>
        <authorList>
            <consortium name="DOE Joint Genome Institute"/>
            <person name="Baroncelli R."/>
            <person name="Diaz J.F."/>
            <person name="Benocci T."/>
            <person name="Peng M."/>
            <person name="Battaglia E."/>
            <person name="Haridas S."/>
            <person name="Andreopoulos W."/>
            <person name="Labutti K."/>
            <person name="Pangilinan J."/>
            <person name="Floch G.L."/>
            <person name="Makela M.R."/>
            <person name="Henrissat B."/>
            <person name="Grigoriev I.V."/>
            <person name="Crouch J.A."/>
            <person name="De Vries R.P."/>
            <person name="Sukno S.A."/>
            <person name="Thon M.R."/>
        </authorList>
    </citation>
    <scope>NUCLEOTIDE SEQUENCE</scope>
    <source>
        <strain evidence="1">CBS 125086</strain>
    </source>
</reference>
<sequence>MPSTMQQKVSGIRDVYSGPRQPGSFRACIPKPEENKELTWQATQYDVISHARDAHLPWVGRYHLCPKILDCGWRQRRENDTGDELVLKIGTRLEGSVVTTARPSSPPPSTAASRSLSKITMRVTVGGRTMWDGHQNPATILELHASEDSRKECVEPATLDDRFSETRRGIAHEMKRSAWKERERIDRESDAGFLETRPSVLLGRVSEARRFSSSTIEAPRDSLRPKHPLKHEFRRRFLINLHPLPFSRFDYRPGFARSILENSNISSPPQATSL</sequence>
<evidence type="ECO:0000313" key="1">
    <source>
        <dbReference type="EMBL" id="KAK1594018.1"/>
    </source>
</evidence>